<sequence length="87" mass="9486">MRPEAGARGWSSPKEKHKHRARSGIKPTLEQVVGERSSLIWEVTCFAVDPPEVTSDLADTDLEQEARSESADSLSGPVLTPRSADDI</sequence>
<evidence type="ECO:0000256" key="1">
    <source>
        <dbReference type="SAM" id="MobiDB-lite"/>
    </source>
</evidence>
<reference evidence="2" key="1">
    <citation type="journal article" date="2022" name="bioRxiv">
        <title>Sequencing and chromosome-scale assembly of the giantPleurodeles waltlgenome.</title>
        <authorList>
            <person name="Brown T."/>
            <person name="Elewa A."/>
            <person name="Iarovenko S."/>
            <person name="Subramanian E."/>
            <person name="Araus A.J."/>
            <person name="Petzold A."/>
            <person name="Susuki M."/>
            <person name="Suzuki K.-i.T."/>
            <person name="Hayashi T."/>
            <person name="Toyoda A."/>
            <person name="Oliveira C."/>
            <person name="Osipova E."/>
            <person name="Leigh N.D."/>
            <person name="Simon A."/>
            <person name="Yun M.H."/>
        </authorList>
    </citation>
    <scope>NUCLEOTIDE SEQUENCE</scope>
    <source>
        <strain evidence="2">20211129_DDA</strain>
        <tissue evidence="2">Liver</tissue>
    </source>
</reference>
<feature type="region of interest" description="Disordered" evidence="1">
    <location>
        <begin position="52"/>
        <end position="87"/>
    </location>
</feature>
<evidence type="ECO:0000313" key="2">
    <source>
        <dbReference type="EMBL" id="KAJ1187631.1"/>
    </source>
</evidence>
<accession>A0AAV7UH08</accession>
<feature type="region of interest" description="Disordered" evidence="1">
    <location>
        <begin position="1"/>
        <end position="26"/>
    </location>
</feature>
<dbReference type="AlphaFoldDB" id="A0AAV7UH08"/>
<protein>
    <submittedName>
        <fullName evidence="2">Uncharacterized protein</fullName>
    </submittedName>
</protein>
<evidence type="ECO:0000313" key="3">
    <source>
        <dbReference type="Proteomes" id="UP001066276"/>
    </source>
</evidence>
<dbReference type="EMBL" id="JANPWB010000005">
    <property type="protein sequence ID" value="KAJ1187631.1"/>
    <property type="molecule type" value="Genomic_DNA"/>
</dbReference>
<proteinExistence type="predicted"/>
<comment type="caution">
    <text evidence="2">The sequence shown here is derived from an EMBL/GenBank/DDBJ whole genome shotgun (WGS) entry which is preliminary data.</text>
</comment>
<dbReference type="Proteomes" id="UP001066276">
    <property type="component" value="Chromosome 3_1"/>
</dbReference>
<gene>
    <name evidence="2" type="ORF">NDU88_004406</name>
</gene>
<keyword evidence="3" id="KW-1185">Reference proteome</keyword>
<name>A0AAV7UH08_PLEWA</name>
<organism evidence="2 3">
    <name type="scientific">Pleurodeles waltl</name>
    <name type="common">Iberian ribbed newt</name>
    <dbReference type="NCBI Taxonomy" id="8319"/>
    <lineage>
        <taxon>Eukaryota</taxon>
        <taxon>Metazoa</taxon>
        <taxon>Chordata</taxon>
        <taxon>Craniata</taxon>
        <taxon>Vertebrata</taxon>
        <taxon>Euteleostomi</taxon>
        <taxon>Amphibia</taxon>
        <taxon>Batrachia</taxon>
        <taxon>Caudata</taxon>
        <taxon>Salamandroidea</taxon>
        <taxon>Salamandridae</taxon>
        <taxon>Pleurodelinae</taxon>
        <taxon>Pleurodeles</taxon>
    </lineage>
</organism>